<evidence type="ECO:0000259" key="2">
    <source>
        <dbReference type="PROSITE" id="PS50943"/>
    </source>
</evidence>
<dbReference type="GO" id="GO:0003677">
    <property type="term" value="F:DNA binding"/>
    <property type="evidence" value="ECO:0007669"/>
    <property type="project" value="UniProtKB-KW"/>
</dbReference>
<dbReference type="Pfam" id="PF01381">
    <property type="entry name" value="HTH_3"/>
    <property type="match status" value="1"/>
</dbReference>
<dbReference type="CDD" id="cd00093">
    <property type="entry name" value="HTH_XRE"/>
    <property type="match status" value="1"/>
</dbReference>
<dbReference type="PANTHER" id="PTHR46797:SF20">
    <property type="entry name" value="BLR4304 PROTEIN"/>
    <property type="match status" value="1"/>
</dbReference>
<dbReference type="Pfam" id="PF07883">
    <property type="entry name" value="Cupin_2"/>
    <property type="match status" value="1"/>
</dbReference>
<dbReference type="SUPFAM" id="SSF47413">
    <property type="entry name" value="lambda repressor-like DNA-binding domains"/>
    <property type="match status" value="1"/>
</dbReference>
<dbReference type="InterPro" id="IPR014710">
    <property type="entry name" value="RmlC-like_jellyroll"/>
</dbReference>
<name>A0A0A0EIM1_9RHOB</name>
<dbReference type="Proteomes" id="UP000030004">
    <property type="component" value="Unassembled WGS sequence"/>
</dbReference>
<dbReference type="STRING" id="1461694.ATO9_00110"/>
<dbReference type="InterPro" id="IPR010982">
    <property type="entry name" value="Lambda_DNA-bd_dom_sf"/>
</dbReference>
<evidence type="ECO:0000313" key="3">
    <source>
        <dbReference type="EMBL" id="KGM49948.1"/>
    </source>
</evidence>
<dbReference type="PROSITE" id="PS50943">
    <property type="entry name" value="HTH_CROC1"/>
    <property type="match status" value="1"/>
</dbReference>
<dbReference type="SUPFAM" id="SSF51182">
    <property type="entry name" value="RmlC-like cupins"/>
    <property type="match status" value="1"/>
</dbReference>
<dbReference type="Gene3D" id="2.60.120.10">
    <property type="entry name" value="Jelly Rolls"/>
    <property type="match status" value="1"/>
</dbReference>
<sequence length="214" mass="23524">MSPNSQRALSADALDAEESRTALGRRVKELRESRGLTIQALSDRSGLAISTISKVERGLMAPTYDRFSGLARGLGVDVSELFSTRGGRFEPGTCAVARKGEFGYLETENYTYEMLHPDVRDKGMVPMMGTLKPLQQMQFDRMVSHPGEEFLMVLSGRLIVQLEGRDDVTLNEGDTMYFDSGRGHLYAAAGEEPARILVVCTKLGEGRPDPDAET</sequence>
<evidence type="ECO:0000256" key="1">
    <source>
        <dbReference type="ARBA" id="ARBA00023125"/>
    </source>
</evidence>
<dbReference type="SMART" id="SM00530">
    <property type="entry name" value="HTH_XRE"/>
    <property type="match status" value="1"/>
</dbReference>
<dbReference type="GO" id="GO:0003700">
    <property type="term" value="F:DNA-binding transcription factor activity"/>
    <property type="evidence" value="ECO:0007669"/>
    <property type="project" value="TreeGrafter"/>
</dbReference>
<keyword evidence="1" id="KW-0238">DNA-binding</keyword>
<keyword evidence="4" id="KW-1185">Reference proteome</keyword>
<protein>
    <submittedName>
        <fullName evidence="3">XRE family transcriptional regulator</fullName>
    </submittedName>
</protein>
<dbReference type="InterPro" id="IPR001387">
    <property type="entry name" value="Cro/C1-type_HTH"/>
</dbReference>
<dbReference type="Gene3D" id="1.10.260.40">
    <property type="entry name" value="lambda repressor-like DNA-binding domains"/>
    <property type="match status" value="1"/>
</dbReference>
<comment type="caution">
    <text evidence="3">The sequence shown here is derived from an EMBL/GenBank/DDBJ whole genome shotgun (WGS) entry which is preliminary data.</text>
</comment>
<dbReference type="InterPro" id="IPR011051">
    <property type="entry name" value="RmlC_Cupin_sf"/>
</dbReference>
<proteinExistence type="predicted"/>
<dbReference type="InterPro" id="IPR050807">
    <property type="entry name" value="TransReg_Diox_bact_type"/>
</dbReference>
<evidence type="ECO:0000313" key="4">
    <source>
        <dbReference type="Proteomes" id="UP000030004"/>
    </source>
</evidence>
<gene>
    <name evidence="3" type="ORF">ATO9_00110</name>
</gene>
<organism evidence="3 4">
    <name type="scientific">Pseudooceanicola atlanticus</name>
    <dbReference type="NCBI Taxonomy" id="1461694"/>
    <lineage>
        <taxon>Bacteria</taxon>
        <taxon>Pseudomonadati</taxon>
        <taxon>Pseudomonadota</taxon>
        <taxon>Alphaproteobacteria</taxon>
        <taxon>Rhodobacterales</taxon>
        <taxon>Paracoccaceae</taxon>
        <taxon>Pseudooceanicola</taxon>
    </lineage>
</organism>
<dbReference type="EMBL" id="AQQX01000001">
    <property type="protein sequence ID" value="KGM49948.1"/>
    <property type="molecule type" value="Genomic_DNA"/>
</dbReference>
<dbReference type="GO" id="GO:0005829">
    <property type="term" value="C:cytosol"/>
    <property type="evidence" value="ECO:0007669"/>
    <property type="project" value="TreeGrafter"/>
</dbReference>
<dbReference type="CDD" id="cd02209">
    <property type="entry name" value="cupin_XRE_C"/>
    <property type="match status" value="1"/>
</dbReference>
<dbReference type="PANTHER" id="PTHR46797">
    <property type="entry name" value="HTH-TYPE TRANSCRIPTIONAL REGULATOR"/>
    <property type="match status" value="1"/>
</dbReference>
<dbReference type="eggNOG" id="COG1396">
    <property type="taxonomic scope" value="Bacteria"/>
</dbReference>
<accession>A0A0A0EIM1</accession>
<dbReference type="RefSeq" id="WP_043743474.1">
    <property type="nucleotide sequence ID" value="NZ_AQQX01000001.1"/>
</dbReference>
<feature type="domain" description="HTH cro/C1-type" evidence="2">
    <location>
        <begin position="27"/>
        <end position="81"/>
    </location>
</feature>
<reference evidence="3 4" key="1">
    <citation type="journal article" date="2015" name="Antonie Van Leeuwenhoek">
        <title>Pseudooceanicola atlanticus gen. nov. sp. nov., isolated from surface seawater of the Atlantic Ocean and reclassification of Oceanicola batsensis, Oceanicola marinus, Oceanicola nitratireducens, Oceanicola nanhaiensis, Oceanicola antarcticus and Oceanicola flagellatus, as Pseudooceanicola batsensis comb. nov., Pseudooceanicola marinus comb. nov., Pseudooceanicola nitratireducens comb. nov., Pseudooceanicola nanhaiensis comb. nov., Pseudooceanicola antarcticus comb. nov., and Pseudooceanicola flagellatus comb. nov.</title>
        <authorList>
            <person name="Lai Q."/>
            <person name="Li G."/>
            <person name="Liu X."/>
            <person name="Du Y."/>
            <person name="Sun F."/>
            <person name="Shao Z."/>
        </authorList>
    </citation>
    <scope>NUCLEOTIDE SEQUENCE [LARGE SCALE GENOMIC DNA]</scope>
    <source>
        <strain evidence="3 4">22II-s11g</strain>
    </source>
</reference>
<dbReference type="AlphaFoldDB" id="A0A0A0EIM1"/>
<dbReference type="InterPro" id="IPR013096">
    <property type="entry name" value="Cupin_2"/>
</dbReference>
<dbReference type="OrthoDB" id="9814751at2"/>